<dbReference type="RefSeq" id="WP_173272416.1">
    <property type="nucleotide sequence ID" value="NZ_JABMKV010000002.1"/>
</dbReference>
<proteinExistence type="predicted"/>
<accession>A0ABX2DF56</accession>
<sequence length="151" mass="17508">MTKLFIVAILSIYTILNLNGSTNLKLNYQTNEQTVQDTSKYLDYFVNNKAKFQHKELKHLLARLKLTIKSYTPVRNLKKVGERKGIIIYFESKALVSTKMEKQITVKAMYIEFEKPVSLYTDVTDLYNKSNGEWLPAEAAFYGKQIVKDIN</sequence>
<dbReference type="EMBL" id="JABMKV010000002">
    <property type="protein sequence ID" value="NQX32437.1"/>
    <property type="molecule type" value="Genomic_DNA"/>
</dbReference>
<dbReference type="Proteomes" id="UP000762110">
    <property type="component" value="Unassembled WGS sequence"/>
</dbReference>
<gene>
    <name evidence="1" type="ORF">HQN85_11915</name>
</gene>
<name>A0ABX2DF56_9SPHI</name>
<keyword evidence="2" id="KW-1185">Reference proteome</keyword>
<reference evidence="1 2" key="1">
    <citation type="submission" date="2020-05" db="EMBL/GenBank/DDBJ databases">
        <title>Description of Pedobacter foliorum sp. nov.</title>
        <authorList>
            <person name="Qi S."/>
            <person name="Carlier A."/>
            <person name="Cnockaert M."/>
            <person name="Vandamme P."/>
        </authorList>
    </citation>
    <scope>NUCLEOTIDE SEQUENCE [LARGE SCALE GENOMIC DNA]</scope>
    <source>
        <strain evidence="1 2">LMG 31300</strain>
    </source>
</reference>
<comment type="caution">
    <text evidence="1">The sequence shown here is derived from an EMBL/GenBank/DDBJ whole genome shotgun (WGS) entry which is preliminary data.</text>
</comment>
<evidence type="ECO:0000313" key="2">
    <source>
        <dbReference type="Proteomes" id="UP000762110"/>
    </source>
</evidence>
<protein>
    <submittedName>
        <fullName evidence="1">Uncharacterized protein</fullName>
    </submittedName>
</protein>
<organism evidence="1 2">
    <name type="scientific">Pedobacter boryungensis</name>
    <dbReference type="NCBI Taxonomy" id="869962"/>
    <lineage>
        <taxon>Bacteria</taxon>
        <taxon>Pseudomonadati</taxon>
        <taxon>Bacteroidota</taxon>
        <taxon>Sphingobacteriia</taxon>
        <taxon>Sphingobacteriales</taxon>
        <taxon>Sphingobacteriaceae</taxon>
        <taxon>Pedobacter</taxon>
    </lineage>
</organism>
<evidence type="ECO:0000313" key="1">
    <source>
        <dbReference type="EMBL" id="NQX32437.1"/>
    </source>
</evidence>